<gene>
    <name evidence="4" type="ORF">J2Z48_003069</name>
</gene>
<dbReference type="GO" id="GO:0032259">
    <property type="term" value="P:methylation"/>
    <property type="evidence" value="ECO:0007669"/>
    <property type="project" value="UniProtKB-KW"/>
</dbReference>
<accession>A0AAJ1TMD9</accession>
<name>A0AAJ1TMD9_9BACL</name>
<evidence type="ECO:0000313" key="5">
    <source>
        <dbReference type="Proteomes" id="UP001238450"/>
    </source>
</evidence>
<evidence type="ECO:0000256" key="3">
    <source>
        <dbReference type="ARBA" id="ARBA00022691"/>
    </source>
</evidence>
<sequence length="223" mass="24396">MIDVQTKWSKVDDYISNLLVQSDQVLEETLEVNERAGLPAIDVSPSQGKLLHLLAKTQGAQRILEIGTLGGYSTIWLARALPQDGRLVSLELDPAHAKVAQENIDRAGLTSRVEIQVGEALDSLAKLAEENTVFDMVFIDADKPNNPNYLQYALQFSRPGTLIICDNVVRDGEVVDENSDDPGVKGTRELFDMIAKEPRLTSTAIQTVGSKGYDGFAVILVTE</sequence>
<dbReference type="AlphaFoldDB" id="A0AAJ1TMD9"/>
<proteinExistence type="predicted"/>
<dbReference type="GO" id="GO:0008171">
    <property type="term" value="F:O-methyltransferase activity"/>
    <property type="evidence" value="ECO:0007669"/>
    <property type="project" value="InterPro"/>
</dbReference>
<dbReference type="RefSeq" id="WP_307254840.1">
    <property type="nucleotide sequence ID" value="NZ_JAUSUV010000019.1"/>
</dbReference>
<dbReference type="SUPFAM" id="SSF53335">
    <property type="entry name" value="S-adenosyl-L-methionine-dependent methyltransferases"/>
    <property type="match status" value="1"/>
</dbReference>
<dbReference type="Gene3D" id="3.40.50.150">
    <property type="entry name" value="Vaccinia Virus protein VP39"/>
    <property type="match status" value="1"/>
</dbReference>
<keyword evidence="1" id="KW-0489">Methyltransferase</keyword>
<keyword evidence="2" id="KW-0808">Transferase</keyword>
<dbReference type="CDD" id="cd02440">
    <property type="entry name" value="AdoMet_MTases"/>
    <property type="match status" value="1"/>
</dbReference>
<evidence type="ECO:0000256" key="1">
    <source>
        <dbReference type="ARBA" id="ARBA00022603"/>
    </source>
</evidence>
<organism evidence="4 5">
    <name type="scientific">Croceifilum oryzae</name>
    <dbReference type="NCBI Taxonomy" id="1553429"/>
    <lineage>
        <taxon>Bacteria</taxon>
        <taxon>Bacillati</taxon>
        <taxon>Bacillota</taxon>
        <taxon>Bacilli</taxon>
        <taxon>Bacillales</taxon>
        <taxon>Thermoactinomycetaceae</taxon>
        <taxon>Croceifilum</taxon>
    </lineage>
</organism>
<dbReference type="GO" id="GO:0008757">
    <property type="term" value="F:S-adenosylmethionine-dependent methyltransferase activity"/>
    <property type="evidence" value="ECO:0007669"/>
    <property type="project" value="TreeGrafter"/>
</dbReference>
<dbReference type="PANTHER" id="PTHR10509:SF14">
    <property type="entry name" value="CAFFEOYL-COA O-METHYLTRANSFERASE 3-RELATED"/>
    <property type="match status" value="1"/>
</dbReference>
<dbReference type="InterPro" id="IPR029063">
    <property type="entry name" value="SAM-dependent_MTases_sf"/>
</dbReference>
<dbReference type="Proteomes" id="UP001238450">
    <property type="component" value="Unassembled WGS sequence"/>
</dbReference>
<comment type="caution">
    <text evidence="4">The sequence shown here is derived from an EMBL/GenBank/DDBJ whole genome shotgun (WGS) entry which is preliminary data.</text>
</comment>
<evidence type="ECO:0000313" key="4">
    <source>
        <dbReference type="EMBL" id="MDQ0418864.1"/>
    </source>
</evidence>
<dbReference type="InterPro" id="IPR002935">
    <property type="entry name" value="SAM_O-MeTrfase"/>
</dbReference>
<dbReference type="Pfam" id="PF01596">
    <property type="entry name" value="Methyltransf_3"/>
    <property type="match status" value="1"/>
</dbReference>
<protein>
    <submittedName>
        <fullName evidence="4">O-methyltransferase YrrM</fullName>
    </submittedName>
</protein>
<keyword evidence="5" id="KW-1185">Reference proteome</keyword>
<dbReference type="PANTHER" id="PTHR10509">
    <property type="entry name" value="O-METHYLTRANSFERASE-RELATED"/>
    <property type="match status" value="1"/>
</dbReference>
<keyword evidence="3" id="KW-0949">S-adenosyl-L-methionine</keyword>
<evidence type="ECO:0000256" key="2">
    <source>
        <dbReference type="ARBA" id="ARBA00022679"/>
    </source>
</evidence>
<dbReference type="EMBL" id="JAUSUV010000019">
    <property type="protein sequence ID" value="MDQ0418864.1"/>
    <property type="molecule type" value="Genomic_DNA"/>
</dbReference>
<reference evidence="4 5" key="1">
    <citation type="submission" date="2023-07" db="EMBL/GenBank/DDBJ databases">
        <title>Genomic Encyclopedia of Type Strains, Phase IV (KMG-IV): sequencing the most valuable type-strain genomes for metagenomic binning, comparative biology and taxonomic classification.</title>
        <authorList>
            <person name="Goeker M."/>
        </authorList>
    </citation>
    <scope>NUCLEOTIDE SEQUENCE [LARGE SCALE GENOMIC DNA]</scope>
    <source>
        <strain evidence="4 5">DSM 46876</strain>
    </source>
</reference>
<dbReference type="PROSITE" id="PS51682">
    <property type="entry name" value="SAM_OMT_I"/>
    <property type="match status" value="1"/>
</dbReference>
<dbReference type="InterPro" id="IPR050362">
    <property type="entry name" value="Cation-dep_OMT"/>
</dbReference>